<evidence type="ECO:0000313" key="2">
    <source>
        <dbReference type="Proteomes" id="UP000230551"/>
    </source>
</evidence>
<dbReference type="Proteomes" id="UP000230551">
    <property type="component" value="Unassembled WGS sequence"/>
</dbReference>
<organism evidence="1 2">
    <name type="scientific">Mycolicibacterium brumae</name>
    <dbReference type="NCBI Taxonomy" id="85968"/>
    <lineage>
        <taxon>Bacteria</taxon>
        <taxon>Bacillati</taxon>
        <taxon>Actinomycetota</taxon>
        <taxon>Actinomycetes</taxon>
        <taxon>Mycobacteriales</taxon>
        <taxon>Mycobacteriaceae</taxon>
        <taxon>Mycolicibacterium</taxon>
    </lineage>
</organism>
<gene>
    <name evidence="1" type="ORF">CQY22_015425</name>
</gene>
<comment type="caution">
    <text evidence="1">The sequence shown here is derived from an EMBL/GenBank/DDBJ whole genome shotgun (WGS) entry which is preliminary data.</text>
</comment>
<evidence type="ECO:0000313" key="1">
    <source>
        <dbReference type="EMBL" id="PIB73770.1"/>
    </source>
</evidence>
<accession>A0A2G5P6P0</accession>
<dbReference type="STRING" id="85968.GCA_900073015_03845"/>
<reference evidence="1 2" key="1">
    <citation type="journal article" date="2017" name="Infect. Genet. Evol.">
        <title>The new phylogeny of the genus Mycobacterium: The old and the news.</title>
        <authorList>
            <person name="Tortoli E."/>
            <person name="Fedrizzi T."/>
            <person name="Meehan C.J."/>
            <person name="Trovato A."/>
            <person name="Grottola A."/>
            <person name="Giacobazzi E."/>
            <person name="Serpini G.F."/>
            <person name="Tagliazucchi S."/>
            <person name="Fabio A."/>
            <person name="Bettua C."/>
            <person name="Bertorelli R."/>
            <person name="Frascaro F."/>
            <person name="De Sanctis V."/>
            <person name="Pecorari M."/>
            <person name="Jousson O."/>
            <person name="Segata N."/>
            <person name="Cirillo D.M."/>
        </authorList>
    </citation>
    <scope>NUCLEOTIDE SEQUENCE [LARGE SCALE GENOMIC DNA]</scope>
    <source>
        <strain evidence="1 2">CIP1034565</strain>
    </source>
</reference>
<proteinExistence type="predicted"/>
<name>A0A2G5P6P0_9MYCO</name>
<keyword evidence="2" id="KW-1185">Reference proteome</keyword>
<protein>
    <submittedName>
        <fullName evidence="1">Uncharacterized protein</fullName>
    </submittedName>
</protein>
<dbReference type="AlphaFoldDB" id="A0A2G5P6P0"/>
<sequence length="171" mass="18118">MQFGVGKGRVVIIYTDTVKTWATRPPRTTRTPSATVLAQTSLAMHLQFNANLPPSPMFRSYGFIRTAVADGAPITVNGPWLAASGLSELTVELFTDNGASAALVNEFDTTGAHVGEKEAIAAAVAKLPSLGLDAAELIMKMTTDPASASRPQRLDVANDALVDEPFDGLFR</sequence>
<dbReference type="EMBL" id="PDCN02000024">
    <property type="protein sequence ID" value="PIB73770.1"/>
    <property type="molecule type" value="Genomic_DNA"/>
</dbReference>